<accession>A0AAV4W1F4</accession>
<dbReference type="AlphaFoldDB" id="A0AAV4W1F4"/>
<name>A0AAV4W1F4_CAEEX</name>
<protein>
    <submittedName>
        <fullName evidence="2">Uncharacterized protein</fullName>
    </submittedName>
</protein>
<keyword evidence="3" id="KW-1185">Reference proteome</keyword>
<sequence length="85" mass="9824">MQSMNNYAPFTIPNPTGAEFQNPLQPTEKHVFRNNAGISPFPSYRTPLANHMSPNKNIGSPNPYQRGKRTNRKQRRSTLEMKFYL</sequence>
<feature type="region of interest" description="Disordered" evidence="1">
    <location>
        <begin position="1"/>
        <end position="85"/>
    </location>
</feature>
<evidence type="ECO:0000256" key="1">
    <source>
        <dbReference type="SAM" id="MobiDB-lite"/>
    </source>
</evidence>
<gene>
    <name evidence="2" type="ORF">CEXT_469581</name>
</gene>
<comment type="caution">
    <text evidence="2">The sequence shown here is derived from an EMBL/GenBank/DDBJ whole genome shotgun (WGS) entry which is preliminary data.</text>
</comment>
<dbReference type="EMBL" id="BPLR01015353">
    <property type="protein sequence ID" value="GIY75513.1"/>
    <property type="molecule type" value="Genomic_DNA"/>
</dbReference>
<feature type="compositionally biased region" description="Basic residues" evidence="1">
    <location>
        <begin position="66"/>
        <end position="76"/>
    </location>
</feature>
<dbReference type="Proteomes" id="UP001054945">
    <property type="component" value="Unassembled WGS sequence"/>
</dbReference>
<organism evidence="2 3">
    <name type="scientific">Caerostris extrusa</name>
    <name type="common">Bark spider</name>
    <name type="synonym">Caerostris bankana</name>
    <dbReference type="NCBI Taxonomy" id="172846"/>
    <lineage>
        <taxon>Eukaryota</taxon>
        <taxon>Metazoa</taxon>
        <taxon>Ecdysozoa</taxon>
        <taxon>Arthropoda</taxon>
        <taxon>Chelicerata</taxon>
        <taxon>Arachnida</taxon>
        <taxon>Araneae</taxon>
        <taxon>Araneomorphae</taxon>
        <taxon>Entelegynae</taxon>
        <taxon>Araneoidea</taxon>
        <taxon>Araneidae</taxon>
        <taxon>Caerostris</taxon>
    </lineage>
</organism>
<proteinExistence type="predicted"/>
<reference evidence="2 3" key="1">
    <citation type="submission" date="2021-06" db="EMBL/GenBank/DDBJ databases">
        <title>Caerostris extrusa draft genome.</title>
        <authorList>
            <person name="Kono N."/>
            <person name="Arakawa K."/>
        </authorList>
    </citation>
    <scope>NUCLEOTIDE SEQUENCE [LARGE SCALE GENOMIC DNA]</scope>
</reference>
<feature type="compositionally biased region" description="Polar residues" evidence="1">
    <location>
        <begin position="52"/>
        <end position="63"/>
    </location>
</feature>
<evidence type="ECO:0000313" key="3">
    <source>
        <dbReference type="Proteomes" id="UP001054945"/>
    </source>
</evidence>
<evidence type="ECO:0000313" key="2">
    <source>
        <dbReference type="EMBL" id="GIY75513.1"/>
    </source>
</evidence>